<evidence type="ECO:0000313" key="3">
    <source>
        <dbReference type="Proteomes" id="UP001054945"/>
    </source>
</evidence>
<sequence length="122" mass="13917">MLSFIRGKMVAQTGGVSFPKEPINGRNQISPVWKELKGVLSLATSKRSAPRIRIRVAISAKQSHSQDEFAYFLCTFSGTRNAIRGGQKTNSEECRTENEKRRREINKNKKEEHGRRRTAKIK</sequence>
<accession>A0AAV4X0H3</accession>
<protein>
    <submittedName>
        <fullName evidence="2">Uncharacterized protein</fullName>
    </submittedName>
</protein>
<feature type="compositionally biased region" description="Basic and acidic residues" evidence="1">
    <location>
        <begin position="90"/>
        <end position="114"/>
    </location>
</feature>
<evidence type="ECO:0000256" key="1">
    <source>
        <dbReference type="SAM" id="MobiDB-lite"/>
    </source>
</evidence>
<keyword evidence="3" id="KW-1185">Reference proteome</keyword>
<reference evidence="2 3" key="1">
    <citation type="submission" date="2021-06" db="EMBL/GenBank/DDBJ databases">
        <title>Caerostris extrusa draft genome.</title>
        <authorList>
            <person name="Kono N."/>
            <person name="Arakawa K."/>
        </authorList>
    </citation>
    <scope>NUCLEOTIDE SEQUENCE [LARGE SCALE GENOMIC DNA]</scope>
</reference>
<comment type="caution">
    <text evidence="2">The sequence shown here is derived from an EMBL/GenBank/DDBJ whole genome shotgun (WGS) entry which is preliminary data.</text>
</comment>
<name>A0AAV4X0H3_CAEEX</name>
<gene>
    <name evidence="2" type="ORF">CEXT_431011</name>
</gene>
<dbReference type="EMBL" id="BPLR01016914">
    <property type="protein sequence ID" value="GIY87258.1"/>
    <property type="molecule type" value="Genomic_DNA"/>
</dbReference>
<dbReference type="Proteomes" id="UP001054945">
    <property type="component" value="Unassembled WGS sequence"/>
</dbReference>
<dbReference type="AlphaFoldDB" id="A0AAV4X0H3"/>
<feature type="region of interest" description="Disordered" evidence="1">
    <location>
        <begin position="84"/>
        <end position="122"/>
    </location>
</feature>
<proteinExistence type="predicted"/>
<organism evidence="2 3">
    <name type="scientific">Caerostris extrusa</name>
    <name type="common">Bark spider</name>
    <name type="synonym">Caerostris bankana</name>
    <dbReference type="NCBI Taxonomy" id="172846"/>
    <lineage>
        <taxon>Eukaryota</taxon>
        <taxon>Metazoa</taxon>
        <taxon>Ecdysozoa</taxon>
        <taxon>Arthropoda</taxon>
        <taxon>Chelicerata</taxon>
        <taxon>Arachnida</taxon>
        <taxon>Araneae</taxon>
        <taxon>Araneomorphae</taxon>
        <taxon>Entelegynae</taxon>
        <taxon>Araneoidea</taxon>
        <taxon>Araneidae</taxon>
        <taxon>Caerostris</taxon>
    </lineage>
</organism>
<evidence type="ECO:0000313" key="2">
    <source>
        <dbReference type="EMBL" id="GIY87258.1"/>
    </source>
</evidence>